<dbReference type="KEGG" id="pvo:PVOR_01605"/>
<gene>
    <name evidence="1" type="ORF">PVOR_01605</name>
</gene>
<dbReference type="RefSeq" id="WP_006207285.1">
    <property type="nucleotide sequence ID" value="NZ_ADHJ01000001.1"/>
</dbReference>
<dbReference type="EMBL" id="ADHJ01000001">
    <property type="protein sequence ID" value="EFU43866.1"/>
    <property type="molecule type" value="Genomic_DNA"/>
</dbReference>
<protein>
    <submittedName>
        <fullName evidence="1">Uncharacterized protein</fullName>
    </submittedName>
</protein>
<name>A0A2R9T2N8_9BACL</name>
<sequence>MDTITEYDNVFQYFRGQSSEDSKTLQNENNVTKALINVLQHSSPLLTKQFLQMIDPSAVTFEPYNYGIQVHERLLTLAKKGVIVGIAENTTKYNEGNYTDKNSKPDASILSEGLAVLIETKIGDTHYLHMGQLDKHKEKFHAEQSYIEQPFLYSWESVRSFFLSQQINHSAETVTGFLLRQFEQLCEINGIGWSGKEQYFNHFPVQTRNLAMEIDQFLWSGPFDIIDPKSTKGIGYKRKGRRGGFAKLCTVRKSLILRFGNSNSNLGKEMQSIIDSELNTVYKRTEKDLNRYTHEAFINLACVNNLNQIKSFIQKAYDVNP</sequence>
<proteinExistence type="predicted"/>
<evidence type="ECO:0000313" key="2">
    <source>
        <dbReference type="Proteomes" id="UP000003094"/>
    </source>
</evidence>
<organism evidence="1 2">
    <name type="scientific">Paenibacillus vortex V453</name>
    <dbReference type="NCBI Taxonomy" id="715225"/>
    <lineage>
        <taxon>Bacteria</taxon>
        <taxon>Bacillati</taxon>
        <taxon>Bacillota</taxon>
        <taxon>Bacilli</taxon>
        <taxon>Bacillales</taxon>
        <taxon>Paenibacillaceae</taxon>
        <taxon>Paenibacillus</taxon>
    </lineage>
</organism>
<accession>A0A2R9T2N8</accession>
<dbReference type="AlphaFoldDB" id="A0A2R9T2N8"/>
<evidence type="ECO:0000313" key="1">
    <source>
        <dbReference type="EMBL" id="EFU43866.1"/>
    </source>
</evidence>
<keyword evidence="2" id="KW-1185">Reference proteome</keyword>
<dbReference type="Proteomes" id="UP000003094">
    <property type="component" value="Unassembled WGS sequence"/>
</dbReference>
<reference evidence="1 2" key="1">
    <citation type="journal article" date="2010" name="BMC Genomics">
        <title>Genome sequence of the pattern forming Paenibacillus vortex bacterium reveals potential for thriving in complex environments.</title>
        <authorList>
            <person name="Sirota-Madi A."/>
            <person name="Olender T."/>
            <person name="Helman Y."/>
            <person name="Ingham C."/>
            <person name="Brainis I."/>
            <person name="Roth D."/>
            <person name="Hagi E."/>
            <person name="Brodsky L."/>
            <person name="Leshkowitz D."/>
            <person name="Galatenko V."/>
            <person name="Nikolaev V."/>
            <person name="Mugasimangalam R.C."/>
            <person name="Bransburg-Zabary S."/>
            <person name="Gutnick D.L."/>
            <person name="Lancet D."/>
            <person name="Ben-Jacob E."/>
        </authorList>
    </citation>
    <scope>NUCLEOTIDE SEQUENCE [LARGE SCALE GENOMIC DNA]</scope>
    <source>
        <strain evidence="1 2">V453</strain>
    </source>
</reference>
<comment type="caution">
    <text evidence="1">The sequence shown here is derived from an EMBL/GenBank/DDBJ whole genome shotgun (WGS) entry which is preliminary data.</text>
</comment>